<dbReference type="AlphaFoldDB" id="A0A6P9EY75"/>
<feature type="compositionally biased region" description="Basic and acidic residues" evidence="1">
    <location>
        <begin position="255"/>
        <end position="267"/>
    </location>
</feature>
<feature type="compositionally biased region" description="Basic and acidic residues" evidence="1">
    <location>
        <begin position="179"/>
        <end position="193"/>
    </location>
</feature>
<proteinExistence type="predicted"/>
<evidence type="ECO:0000313" key="3">
    <source>
        <dbReference type="RefSeq" id="XP_035578131.1"/>
    </source>
</evidence>
<feature type="compositionally biased region" description="Gly residues" evidence="1">
    <location>
        <begin position="1"/>
        <end position="12"/>
    </location>
</feature>
<dbReference type="KEGG" id="zca:118356026"/>
<evidence type="ECO:0000313" key="2">
    <source>
        <dbReference type="Proteomes" id="UP000515165"/>
    </source>
</evidence>
<organism evidence="2 3">
    <name type="scientific">Zalophus californianus</name>
    <name type="common">California sealion</name>
    <dbReference type="NCBI Taxonomy" id="9704"/>
    <lineage>
        <taxon>Eukaryota</taxon>
        <taxon>Metazoa</taxon>
        <taxon>Chordata</taxon>
        <taxon>Craniata</taxon>
        <taxon>Vertebrata</taxon>
        <taxon>Euteleostomi</taxon>
        <taxon>Mammalia</taxon>
        <taxon>Eutheria</taxon>
        <taxon>Laurasiatheria</taxon>
        <taxon>Carnivora</taxon>
        <taxon>Caniformia</taxon>
        <taxon>Pinnipedia</taxon>
        <taxon>Otariidae</taxon>
        <taxon>Zalophus</taxon>
    </lineage>
</organism>
<feature type="region of interest" description="Disordered" evidence="1">
    <location>
        <begin position="249"/>
        <end position="270"/>
    </location>
</feature>
<feature type="compositionally biased region" description="Low complexity" evidence="1">
    <location>
        <begin position="905"/>
        <end position="914"/>
    </location>
</feature>
<feature type="compositionally biased region" description="Low complexity" evidence="1">
    <location>
        <begin position="566"/>
        <end position="584"/>
    </location>
</feature>
<feature type="compositionally biased region" description="Low complexity" evidence="1">
    <location>
        <begin position="959"/>
        <end position="968"/>
    </location>
</feature>
<keyword evidence="2" id="KW-1185">Reference proteome</keyword>
<feature type="region of interest" description="Disordered" evidence="1">
    <location>
        <begin position="173"/>
        <end position="220"/>
    </location>
</feature>
<gene>
    <name evidence="3" type="primary">LOC118356026</name>
</gene>
<feature type="region of interest" description="Disordered" evidence="1">
    <location>
        <begin position="522"/>
        <end position="976"/>
    </location>
</feature>
<feature type="region of interest" description="Disordered" evidence="1">
    <location>
        <begin position="1"/>
        <end position="31"/>
    </location>
</feature>
<feature type="region of interest" description="Disordered" evidence="1">
    <location>
        <begin position="308"/>
        <end position="379"/>
    </location>
</feature>
<dbReference type="Proteomes" id="UP000515165">
    <property type="component" value="Chromosome 10"/>
</dbReference>
<feature type="compositionally biased region" description="Low complexity" evidence="1">
    <location>
        <begin position="874"/>
        <end position="885"/>
    </location>
</feature>
<feature type="region of interest" description="Disordered" evidence="1">
    <location>
        <begin position="116"/>
        <end position="146"/>
    </location>
</feature>
<dbReference type="GeneID" id="118356026"/>
<protein>
    <submittedName>
        <fullName evidence="3">Collagen alpha-1(I) chain-like</fullName>
    </submittedName>
</protein>
<feature type="compositionally biased region" description="Gly residues" evidence="1">
    <location>
        <begin position="915"/>
        <end position="927"/>
    </location>
</feature>
<sequence length="976" mass="102381">MPSIWGTGGRSGQGPREATYRQPRLQEGTARGEGGREVWVWLLITPPRRRRTSVSPTVNRGVDQTAPRDQVQWKCNLWNWFLVDLQAAQPISPSTTPPPPTRRAENTSLGDVVQQLPELSPHHKGYTTGDRREGANPSMMETPLPPLTRLGMAITTGLRIEPRGTGVWLGLVPGMGPQHRPEPRLNTDRRNPEDEAATPTLGRKEPGCSQKGKRGLAGMADPLMKPSCHHNEDLMALCSPSAAFGGPQPLGGCRGKPDARRGEKAGDTPRVQEAIARLFPGDSDRAQPDFPGDEQVLVADAGLALHPETTPSRCAQSSPAFGPRPTPGPSPRVMVLLPAESSPDPSATHRGWGLPTRGETEAPQRGGTGSGPQAGLSRCPRHDTFNIFVVRWAGSARGKPLFPVRSEDHRTDASVPPPTPGSAGLCCPLEAFAEYNLAYVRLWTLEVPTNLDLLPPQDQPPATGLSHQAAGPVCRGHPTAASLTAALPGSLPTPFSHARAGGERALRPEPWARYRPEMLIQRVPKKPFSPGRTSNSSTFGAPGMPGPGGGKSDLCAPRCYRTRQESSSSRGGPRSPSRSAPGRRWTPEGWGPRENGAEGSPLQNAPAPESGTEGSSPRATPTPADPSQGETRRRGMEGSSPRAAPTPADRPRRAGGPGRVGRRARPLQNAPAPESGTEGSSPRAAPTPADRPRRAGGPGRVGRRARPPTDRPRPGALSPGPAVGPPRRPARLGQQDAPRPGSGLGLLPATPRALCPRRRPSRPALRGATSARRRLRSDSPRAAMREGNPQPGVPPTTEATPGERPEAGRPRPAGRGLPPLVPNTQPLSRARNPTPQGAGGPAGTGSPQAHFRRRGRSAGGRGPPCGGEPASPKGVTSGRGAVSAGGAAGGVGRRARVPAGPRPPGLSSLSALPPRGGGAAPSCGGGRFPKRKGKLSGRRERGHLLEPGLAHLRRSLPPASGRGRAGASGDREQRVP</sequence>
<dbReference type="RefSeq" id="XP_035578131.1">
    <property type="nucleotide sequence ID" value="XM_035722238.1"/>
</dbReference>
<name>A0A6P9EY75_ZALCA</name>
<feature type="compositionally biased region" description="Polar residues" evidence="1">
    <location>
        <begin position="309"/>
        <end position="319"/>
    </location>
</feature>
<accession>A0A6P9EY75</accession>
<reference evidence="3" key="1">
    <citation type="submission" date="2025-08" db="UniProtKB">
        <authorList>
            <consortium name="RefSeq"/>
        </authorList>
    </citation>
    <scope>IDENTIFICATION</scope>
    <source>
        <tissue evidence="3">Blood</tissue>
    </source>
</reference>
<evidence type="ECO:0000256" key="1">
    <source>
        <dbReference type="SAM" id="MobiDB-lite"/>
    </source>
</evidence>